<dbReference type="PANTHER" id="PTHR42852">
    <property type="entry name" value="THIOL:DISULFIDE INTERCHANGE PROTEIN DSBE"/>
    <property type="match status" value="1"/>
</dbReference>
<reference evidence="7 8" key="1">
    <citation type="submission" date="2019-03" db="EMBL/GenBank/DDBJ databases">
        <title>Genomic Encyclopedia of Archaeal and Bacterial Type Strains, Phase II (KMG-II): from individual species to whole genera.</title>
        <authorList>
            <person name="Goeker M."/>
        </authorList>
    </citation>
    <scope>NUCLEOTIDE SEQUENCE [LARGE SCALE GENOMIC DNA]</scope>
    <source>
        <strain evidence="7 8">DSM 28353</strain>
    </source>
</reference>
<evidence type="ECO:0000313" key="7">
    <source>
        <dbReference type="EMBL" id="TDQ78127.1"/>
    </source>
</evidence>
<comment type="subcellular location">
    <subcellularLocation>
        <location evidence="1">Cell envelope</location>
    </subcellularLocation>
</comment>
<dbReference type="InterPro" id="IPR036249">
    <property type="entry name" value="Thioredoxin-like_sf"/>
</dbReference>
<dbReference type="GO" id="GO:0016853">
    <property type="term" value="F:isomerase activity"/>
    <property type="evidence" value="ECO:0007669"/>
    <property type="project" value="UniProtKB-KW"/>
</dbReference>
<dbReference type="GO" id="GO:0030313">
    <property type="term" value="C:cell envelope"/>
    <property type="evidence" value="ECO:0007669"/>
    <property type="project" value="UniProtKB-SubCell"/>
</dbReference>
<dbReference type="Pfam" id="PF14289">
    <property type="entry name" value="DUF4369"/>
    <property type="match status" value="1"/>
</dbReference>
<dbReference type="PROSITE" id="PS51352">
    <property type="entry name" value="THIOREDOXIN_2"/>
    <property type="match status" value="1"/>
</dbReference>
<dbReference type="InterPro" id="IPR000866">
    <property type="entry name" value="AhpC/TSA"/>
</dbReference>
<dbReference type="SUPFAM" id="SSF52833">
    <property type="entry name" value="Thioredoxin-like"/>
    <property type="match status" value="1"/>
</dbReference>
<evidence type="ECO:0000256" key="1">
    <source>
        <dbReference type="ARBA" id="ARBA00004196"/>
    </source>
</evidence>
<name>A0A4R6WIA1_9SPHI</name>
<feature type="domain" description="Thioredoxin" evidence="6">
    <location>
        <begin position="220"/>
        <end position="360"/>
    </location>
</feature>
<gene>
    <name evidence="7" type="ORF">CLV99_2105</name>
</gene>
<dbReference type="InterPro" id="IPR050553">
    <property type="entry name" value="Thioredoxin_ResA/DsbE_sf"/>
</dbReference>
<evidence type="ECO:0000313" key="8">
    <source>
        <dbReference type="Proteomes" id="UP000295292"/>
    </source>
</evidence>
<feature type="signal peptide" evidence="5">
    <location>
        <begin position="1"/>
        <end position="20"/>
    </location>
</feature>
<dbReference type="CDD" id="cd02966">
    <property type="entry name" value="TlpA_like_family"/>
    <property type="match status" value="1"/>
</dbReference>
<dbReference type="Pfam" id="PF00578">
    <property type="entry name" value="AhpC-TSA"/>
    <property type="match status" value="1"/>
</dbReference>
<sequence length="360" mass="40332">MRILGIIILSVFALAMNAHGQKQYTINGYLPGYKYSKIYLRKAHDVDSTIVKNGRFVFRGTVSEPTSSAFSDRKEEVRSFILEGGTYTITGDSSLNTAQMTGAGPTELQRLALEQSKEPINQKLKLLESQMIHQLTKKDTAAAIKTSDEMRSLFSDLDKIDMDFIVNHPKSFLSFFMIWIMSQVDDPAKAHLLYDKLDPSVKNSAVGKRGKAAFDKQRAVAVGSQALDFTESDINGKPFTLSSLQGKYVFLDFWASWCGPCRAEHPALKQAYENFKDEAFTIVSVSLDRDKDLWLNAIKNDGLPTWHHVSDLKGFNSVSAELYSISAIPFNILIDPEGIIIAKNLRGEDLENSLNQIFRK</sequence>
<keyword evidence="7" id="KW-0413">Isomerase</keyword>
<dbReference type="InterPro" id="IPR025380">
    <property type="entry name" value="DUF4369"/>
</dbReference>
<comment type="caution">
    <text evidence="7">The sequence shown here is derived from an EMBL/GenBank/DDBJ whole genome shotgun (WGS) entry which is preliminary data.</text>
</comment>
<keyword evidence="3" id="KW-1015">Disulfide bond</keyword>
<feature type="chain" id="PRO_5020237860" evidence="5">
    <location>
        <begin position="21"/>
        <end position="360"/>
    </location>
</feature>
<dbReference type="EMBL" id="SNYV01000013">
    <property type="protein sequence ID" value="TDQ78127.1"/>
    <property type="molecule type" value="Genomic_DNA"/>
</dbReference>
<keyword evidence="8" id="KW-1185">Reference proteome</keyword>
<protein>
    <submittedName>
        <fullName evidence="7">Thiol-disulfide isomerase/thioredoxin</fullName>
    </submittedName>
</protein>
<evidence type="ECO:0000256" key="4">
    <source>
        <dbReference type="ARBA" id="ARBA00023284"/>
    </source>
</evidence>
<keyword evidence="5" id="KW-0732">Signal</keyword>
<evidence type="ECO:0000256" key="2">
    <source>
        <dbReference type="ARBA" id="ARBA00022748"/>
    </source>
</evidence>
<proteinExistence type="predicted"/>
<dbReference type="InterPro" id="IPR017937">
    <property type="entry name" value="Thioredoxin_CS"/>
</dbReference>
<dbReference type="OrthoDB" id="750178at2"/>
<dbReference type="AlphaFoldDB" id="A0A4R6WIA1"/>
<dbReference type="Gene3D" id="3.40.30.10">
    <property type="entry name" value="Glutaredoxin"/>
    <property type="match status" value="1"/>
</dbReference>
<dbReference type="GO" id="GO:0017004">
    <property type="term" value="P:cytochrome complex assembly"/>
    <property type="evidence" value="ECO:0007669"/>
    <property type="project" value="UniProtKB-KW"/>
</dbReference>
<evidence type="ECO:0000256" key="5">
    <source>
        <dbReference type="SAM" id="SignalP"/>
    </source>
</evidence>
<evidence type="ECO:0000259" key="6">
    <source>
        <dbReference type="PROSITE" id="PS51352"/>
    </source>
</evidence>
<organism evidence="7 8">
    <name type="scientific">Sphingobacterium yanglingense</name>
    <dbReference type="NCBI Taxonomy" id="1437280"/>
    <lineage>
        <taxon>Bacteria</taxon>
        <taxon>Pseudomonadati</taxon>
        <taxon>Bacteroidota</taxon>
        <taxon>Sphingobacteriia</taxon>
        <taxon>Sphingobacteriales</taxon>
        <taxon>Sphingobacteriaceae</taxon>
        <taxon>Sphingobacterium</taxon>
    </lineage>
</organism>
<accession>A0A4R6WIA1</accession>
<dbReference type="Proteomes" id="UP000295292">
    <property type="component" value="Unassembled WGS sequence"/>
</dbReference>
<dbReference type="RefSeq" id="WP_133584379.1">
    <property type="nucleotide sequence ID" value="NZ_SNYV01000013.1"/>
</dbReference>
<dbReference type="PANTHER" id="PTHR42852:SF6">
    <property type="entry name" value="THIOL:DISULFIDE INTERCHANGE PROTEIN DSBE"/>
    <property type="match status" value="1"/>
</dbReference>
<evidence type="ECO:0000256" key="3">
    <source>
        <dbReference type="ARBA" id="ARBA00023157"/>
    </source>
</evidence>
<keyword evidence="2" id="KW-0201">Cytochrome c-type biogenesis</keyword>
<dbReference type="InterPro" id="IPR013766">
    <property type="entry name" value="Thioredoxin_domain"/>
</dbReference>
<keyword evidence="4" id="KW-0676">Redox-active center</keyword>
<dbReference type="PROSITE" id="PS00194">
    <property type="entry name" value="THIOREDOXIN_1"/>
    <property type="match status" value="1"/>
</dbReference>